<feature type="repeat" description="NHL" evidence="2">
    <location>
        <begin position="338"/>
        <end position="368"/>
    </location>
</feature>
<dbReference type="PROSITE" id="PS51125">
    <property type="entry name" value="NHL"/>
    <property type="match status" value="2"/>
</dbReference>
<keyword evidence="3" id="KW-0732">Signal</keyword>
<reference evidence="4" key="1">
    <citation type="submission" date="2021-02" db="EMBL/GenBank/DDBJ databases">
        <authorList>
            <person name="Nowell W R."/>
        </authorList>
    </citation>
    <scope>NUCLEOTIDE SEQUENCE</scope>
</reference>
<dbReference type="InterPro" id="IPR050952">
    <property type="entry name" value="TRIM-NHL_E3_ligases"/>
</dbReference>
<dbReference type="Gene3D" id="2.120.10.30">
    <property type="entry name" value="TolB, C-terminal domain"/>
    <property type="match status" value="1"/>
</dbReference>
<name>A0A814ND99_9BILA</name>
<comment type="caution">
    <text evidence="4">The sequence shown here is derived from an EMBL/GenBank/DDBJ whole genome shotgun (WGS) entry which is preliminary data.</text>
</comment>
<dbReference type="InterPro" id="IPR011042">
    <property type="entry name" value="6-blade_b-propeller_TolB-like"/>
</dbReference>
<dbReference type="Proteomes" id="UP000663845">
    <property type="component" value="Unassembled WGS sequence"/>
</dbReference>
<dbReference type="CDD" id="cd05819">
    <property type="entry name" value="NHL"/>
    <property type="match status" value="1"/>
</dbReference>
<dbReference type="InterPro" id="IPR001258">
    <property type="entry name" value="NHL_repeat"/>
</dbReference>
<dbReference type="PANTHER" id="PTHR24104:SF25">
    <property type="entry name" value="PROTEIN LIN-41"/>
    <property type="match status" value="1"/>
</dbReference>
<evidence type="ECO:0000313" key="5">
    <source>
        <dbReference type="Proteomes" id="UP000663845"/>
    </source>
</evidence>
<accession>A0A814ND99</accession>
<evidence type="ECO:0000313" key="4">
    <source>
        <dbReference type="EMBL" id="CAF1088976.1"/>
    </source>
</evidence>
<dbReference type="SUPFAM" id="SSF101898">
    <property type="entry name" value="NHL repeat"/>
    <property type="match status" value="1"/>
</dbReference>
<sequence>MAYLYLLCMYYLIWTTNANASLSTIGHVYYNMSYNSTGTIITRLIVKYQVVCAAQCANLFTNCNTAVFDSLTTPQCSLYSGKVTPANLTVSMNTIVYDFQQSKLAATRWNKTGITIAGASSGSGGTADNLLSQPYGIALGSFDSLYIADSNNNRIQKWLINESNGTTMGGLSNGTAGASSIALNLSASVVLDSNDNMYFTDRDNHRVVYWANGASSGTTIAGITGTPGSTNNTFYGPCGIARDSSTGTLYIADTFNHRIMQYLLNASSGTVVAGGNGAGSGITQLAYPYGFTFDSSSNSLLIANAQNNNIVRWVLGASNWTLVIGSPTGLSGNTSTLLSQPIGITLDPLGNIYVADSGNHRIQFFVAGQSNGTTIAGVTGSPGISQNQLNYPCWVIVDNQLNLYVSDTSNNRVQFFSYYEI</sequence>
<feature type="signal peptide" evidence="3">
    <location>
        <begin position="1"/>
        <end position="18"/>
    </location>
</feature>
<keyword evidence="1" id="KW-0677">Repeat</keyword>
<feature type="chain" id="PRO_5032803206" description="NHL repeat containing protein" evidence="3">
    <location>
        <begin position="19"/>
        <end position="421"/>
    </location>
</feature>
<dbReference type="AlphaFoldDB" id="A0A814ND99"/>
<evidence type="ECO:0000256" key="3">
    <source>
        <dbReference type="SAM" id="SignalP"/>
    </source>
</evidence>
<evidence type="ECO:0008006" key="6">
    <source>
        <dbReference type="Google" id="ProtNLM"/>
    </source>
</evidence>
<organism evidence="4 5">
    <name type="scientific">Adineta steineri</name>
    <dbReference type="NCBI Taxonomy" id="433720"/>
    <lineage>
        <taxon>Eukaryota</taxon>
        <taxon>Metazoa</taxon>
        <taxon>Spiralia</taxon>
        <taxon>Gnathifera</taxon>
        <taxon>Rotifera</taxon>
        <taxon>Eurotatoria</taxon>
        <taxon>Bdelloidea</taxon>
        <taxon>Adinetida</taxon>
        <taxon>Adinetidae</taxon>
        <taxon>Adineta</taxon>
    </lineage>
</organism>
<gene>
    <name evidence="4" type="ORF">JYZ213_LOCUS20727</name>
</gene>
<dbReference type="Pfam" id="PF01436">
    <property type="entry name" value="NHL"/>
    <property type="match status" value="2"/>
</dbReference>
<feature type="repeat" description="NHL" evidence="2">
    <location>
        <begin position="376"/>
        <end position="419"/>
    </location>
</feature>
<evidence type="ECO:0000256" key="2">
    <source>
        <dbReference type="PROSITE-ProRule" id="PRU00504"/>
    </source>
</evidence>
<proteinExistence type="predicted"/>
<dbReference type="GO" id="GO:0008270">
    <property type="term" value="F:zinc ion binding"/>
    <property type="evidence" value="ECO:0007669"/>
    <property type="project" value="UniProtKB-KW"/>
</dbReference>
<dbReference type="PANTHER" id="PTHR24104">
    <property type="entry name" value="E3 UBIQUITIN-PROTEIN LIGASE NHLRC1-RELATED"/>
    <property type="match status" value="1"/>
</dbReference>
<evidence type="ECO:0000256" key="1">
    <source>
        <dbReference type="ARBA" id="ARBA00022737"/>
    </source>
</evidence>
<protein>
    <recommendedName>
        <fullName evidence="6">NHL repeat containing protein</fullName>
    </recommendedName>
</protein>
<dbReference type="Gene3D" id="2.40.10.500">
    <property type="match status" value="2"/>
</dbReference>
<dbReference type="EMBL" id="CAJNOG010000221">
    <property type="protein sequence ID" value="CAF1088976.1"/>
    <property type="molecule type" value="Genomic_DNA"/>
</dbReference>